<dbReference type="InterPro" id="IPR004155">
    <property type="entry name" value="PBS_lyase_HEAT"/>
</dbReference>
<evidence type="ECO:0000313" key="3">
    <source>
        <dbReference type="EMBL" id="MBD2150695.1"/>
    </source>
</evidence>
<accession>A0A926Z6H9</accession>
<evidence type="ECO:0000313" key="4">
    <source>
        <dbReference type="Proteomes" id="UP000631421"/>
    </source>
</evidence>
<dbReference type="SMART" id="SM00567">
    <property type="entry name" value="EZ_HEAT"/>
    <property type="match status" value="3"/>
</dbReference>
<dbReference type="PANTHER" id="PTHR12697">
    <property type="entry name" value="PBS LYASE HEAT-LIKE PROTEIN"/>
    <property type="match status" value="1"/>
</dbReference>
<keyword evidence="1" id="KW-0042">Antenna complex</keyword>
<name>A0A926Z6H9_9CYAN</name>
<reference evidence="3" key="2">
    <citation type="submission" date="2020-08" db="EMBL/GenBank/DDBJ databases">
        <authorList>
            <person name="Chen M."/>
            <person name="Teng W."/>
            <person name="Zhao L."/>
            <person name="Hu C."/>
            <person name="Zhou Y."/>
            <person name="Han B."/>
            <person name="Song L."/>
            <person name="Shu W."/>
        </authorList>
    </citation>
    <scope>NUCLEOTIDE SEQUENCE</scope>
    <source>
        <strain evidence="3">FACHB-1277</strain>
    </source>
</reference>
<dbReference type="GO" id="GO:0016491">
    <property type="term" value="F:oxidoreductase activity"/>
    <property type="evidence" value="ECO:0007669"/>
    <property type="project" value="TreeGrafter"/>
</dbReference>
<organism evidence="3 4">
    <name type="scientific">Pseudanabaena cinerea FACHB-1277</name>
    <dbReference type="NCBI Taxonomy" id="2949581"/>
    <lineage>
        <taxon>Bacteria</taxon>
        <taxon>Bacillati</taxon>
        <taxon>Cyanobacteriota</taxon>
        <taxon>Cyanophyceae</taxon>
        <taxon>Pseudanabaenales</taxon>
        <taxon>Pseudanabaenaceae</taxon>
        <taxon>Pseudanabaena</taxon>
        <taxon>Pseudanabaena cinerea</taxon>
    </lineage>
</organism>
<proteinExistence type="predicted"/>
<dbReference type="EMBL" id="JACJPY010000031">
    <property type="protein sequence ID" value="MBD2150695.1"/>
    <property type="molecule type" value="Genomic_DNA"/>
</dbReference>
<dbReference type="InterPro" id="IPR011989">
    <property type="entry name" value="ARM-like"/>
</dbReference>
<dbReference type="PANTHER" id="PTHR12697:SF5">
    <property type="entry name" value="DEOXYHYPUSINE HYDROXYLASE"/>
    <property type="match status" value="1"/>
</dbReference>
<protein>
    <submittedName>
        <fullName evidence="3">HEAT repeat domain-containing protein</fullName>
    </submittedName>
</protein>
<evidence type="ECO:0000256" key="1">
    <source>
        <dbReference type="ARBA" id="ARBA00022549"/>
    </source>
</evidence>
<dbReference type="AlphaFoldDB" id="A0A926Z6H9"/>
<keyword evidence="4" id="KW-1185">Reference proteome</keyword>
<dbReference type="Gene3D" id="1.25.10.10">
    <property type="entry name" value="Leucine-rich Repeat Variant"/>
    <property type="match status" value="2"/>
</dbReference>
<dbReference type="Proteomes" id="UP000631421">
    <property type="component" value="Unassembled WGS sequence"/>
</dbReference>
<dbReference type="Pfam" id="PF13646">
    <property type="entry name" value="HEAT_2"/>
    <property type="match status" value="1"/>
</dbReference>
<gene>
    <name evidence="3" type="ORF">H6F44_11270</name>
</gene>
<reference evidence="3" key="1">
    <citation type="journal article" date="2015" name="ISME J.">
        <title>Draft Genome Sequence of Streptomyces incarnatus NRRL8089, which Produces the Nucleoside Antibiotic Sinefungin.</title>
        <authorList>
            <person name="Oshima K."/>
            <person name="Hattori M."/>
            <person name="Shimizu H."/>
            <person name="Fukuda K."/>
            <person name="Nemoto M."/>
            <person name="Inagaki K."/>
            <person name="Tamura T."/>
        </authorList>
    </citation>
    <scope>NUCLEOTIDE SEQUENCE</scope>
    <source>
        <strain evidence="3">FACHB-1277</strain>
    </source>
</reference>
<dbReference type="RefSeq" id="WP_190351057.1">
    <property type="nucleotide sequence ID" value="NZ_JACJPY010000031.1"/>
</dbReference>
<evidence type="ECO:0000256" key="2">
    <source>
        <dbReference type="ARBA" id="ARBA00022738"/>
    </source>
</evidence>
<keyword evidence="2" id="KW-0605">Phycobilisome</keyword>
<dbReference type="GO" id="GO:0030089">
    <property type="term" value="C:phycobilisome"/>
    <property type="evidence" value="ECO:0007669"/>
    <property type="project" value="UniProtKB-KW"/>
</dbReference>
<dbReference type="InterPro" id="IPR016024">
    <property type="entry name" value="ARM-type_fold"/>
</dbReference>
<dbReference type="SUPFAM" id="SSF48371">
    <property type="entry name" value="ARM repeat"/>
    <property type="match status" value="1"/>
</dbReference>
<comment type="caution">
    <text evidence="3">The sequence shown here is derived from an EMBL/GenBank/DDBJ whole genome shotgun (WGS) entry which is preliminary data.</text>
</comment>
<sequence length="427" mass="47664">MDKRFYSFFNLTEEQAIAILDTPQAEISEDDSRYIAASHLVNFNTTDSIAALMRVVKQEVQDLDSRIVRRKAVETLGRLQAKDFLEIAGECLSDDDCYTVENAVWAIGEIGTTDIGILAKITDLLDRHGQSYRTIIQTLAKLDYQPAIAKIAEFTHNESLPIASAAITAIARLKRDFSQMWQVATLLQSRNVIARRLSIQDLIDAKYYAAIPDIAQCPVSLVFRLRGIRLLGEEGIASGELNFADVQPHLEKSLLDHPQTLSLVHSYENLPDLDFLIRELYETDFGRCYLAIKTIIANYSETAPAALFATYEQEAKSDYGAHFHVVKLMGWLKHAPAYDLLIEALHNQQPQFQKSRAGAAIALAEIGDPRAIPAIRSCLNSPIWDLKYASLLALEKLGDRSGYELLINDSDPLIQAKAKSQKPKANS</sequence>